<dbReference type="InterPro" id="IPR027417">
    <property type="entry name" value="P-loop_NTPase"/>
</dbReference>
<dbReference type="EMBL" id="VEVP01000027">
    <property type="protein sequence ID" value="TNU89537.1"/>
    <property type="molecule type" value="Genomic_DNA"/>
</dbReference>
<accession>A0A5C5BTF2</accession>
<dbReference type="InterPro" id="IPR002611">
    <property type="entry name" value="IstB_ATP-bd"/>
</dbReference>
<evidence type="ECO:0000313" key="2">
    <source>
        <dbReference type="EMBL" id="TNU89537.1"/>
    </source>
</evidence>
<dbReference type="Proteomes" id="UP000312594">
    <property type="component" value="Unassembled WGS sequence"/>
</dbReference>
<dbReference type="GO" id="GO:0006260">
    <property type="term" value="P:DNA replication"/>
    <property type="evidence" value="ECO:0007669"/>
    <property type="project" value="TreeGrafter"/>
</dbReference>
<dbReference type="Gene3D" id="3.40.50.300">
    <property type="entry name" value="P-loop containing nucleotide triphosphate hydrolases"/>
    <property type="match status" value="1"/>
</dbReference>
<dbReference type="GO" id="GO:0005524">
    <property type="term" value="F:ATP binding"/>
    <property type="evidence" value="ECO:0007669"/>
    <property type="project" value="InterPro"/>
</dbReference>
<proteinExistence type="predicted"/>
<reference evidence="2 3" key="1">
    <citation type="journal article" date="2005" name="Appl. Environ. Microbiol.">
        <title>Intestinal bacterial communities that produce active estrogen-like compounds enterodiol and enterolactone in humans.</title>
        <authorList>
            <person name="Clavel T."/>
            <person name="Henderson G."/>
            <person name="Alpert C.A."/>
            <person name="Philippe C."/>
            <person name="Rigottier-Gois L."/>
            <person name="Dore J."/>
            <person name="Blaut M."/>
        </authorList>
    </citation>
    <scope>NUCLEOTIDE SEQUENCE [LARGE SCALE GENOMIC DNA]</scope>
    <source>
        <strain evidence="2 3">SECO-MT75m2</strain>
    </source>
</reference>
<dbReference type="RefSeq" id="WP_139912829.1">
    <property type="nucleotide sequence ID" value="NZ_VEVP01000027.1"/>
</dbReference>
<dbReference type="SUPFAM" id="SSF52540">
    <property type="entry name" value="P-loop containing nucleoside triphosphate hydrolases"/>
    <property type="match status" value="1"/>
</dbReference>
<comment type="caution">
    <text evidence="2">The sequence shown here is derived from an EMBL/GenBank/DDBJ whole genome shotgun (WGS) entry which is preliminary data.</text>
</comment>
<dbReference type="PANTHER" id="PTHR30050">
    <property type="entry name" value="CHROMOSOMAL REPLICATION INITIATOR PROTEIN DNAA"/>
    <property type="match status" value="1"/>
</dbReference>
<dbReference type="Pfam" id="PF01695">
    <property type="entry name" value="IstB_IS21"/>
    <property type="match status" value="1"/>
</dbReference>
<dbReference type="PIRSF" id="PIRSF003073">
    <property type="entry name" value="DNAC_TnpB_IstB"/>
    <property type="match status" value="1"/>
</dbReference>
<feature type="domain" description="IstB-like ATP-binding" evidence="1">
    <location>
        <begin position="12"/>
        <end position="242"/>
    </location>
</feature>
<evidence type="ECO:0000313" key="3">
    <source>
        <dbReference type="Proteomes" id="UP000312594"/>
    </source>
</evidence>
<dbReference type="AlphaFoldDB" id="A0A5C5BTF2"/>
<sequence length="251" mass="28947">MLTEEHFELFRQFRIKAMGDKLREMVEDESYDRFTFEEKMEMLIDAEAAARRERKVAKLVKDARFKDPSACVEDVVYLPDRTLAKDRINRLARCEWIGESEVVVVISKTGCGKSFVVQALGNAACRRLIPVRYTRLADICDDLNRARAAKDGSYFEKMDAYKSVALLLVDDFMTTPISTQNSVDLFEIMEAREGRRATVIASQLEPNEWYLRIEGELMADSILNRIATGARYIDLEGPNMREYFAKKRRAD</sequence>
<gene>
    <name evidence="2" type="ORF">FIC87_11105</name>
</gene>
<protein>
    <recommendedName>
        <fullName evidence="1">IstB-like ATP-binding domain-containing protein</fullName>
    </recommendedName>
</protein>
<evidence type="ECO:0000259" key="1">
    <source>
        <dbReference type="Pfam" id="PF01695"/>
    </source>
</evidence>
<dbReference type="InterPro" id="IPR028350">
    <property type="entry name" value="DNAC/IstB-like"/>
</dbReference>
<dbReference type="PANTHER" id="PTHR30050:SF4">
    <property type="entry name" value="ATP-BINDING PROTEIN RV3427C IN INSERTION SEQUENCE-RELATED"/>
    <property type="match status" value="1"/>
</dbReference>
<name>A0A5C5BTF2_EGGLN</name>
<organism evidence="2 3">
    <name type="scientific">Eggerthella lenta</name>
    <name type="common">Eubacterium lentum</name>
    <dbReference type="NCBI Taxonomy" id="84112"/>
    <lineage>
        <taxon>Bacteria</taxon>
        <taxon>Bacillati</taxon>
        <taxon>Actinomycetota</taxon>
        <taxon>Coriobacteriia</taxon>
        <taxon>Eggerthellales</taxon>
        <taxon>Eggerthellaceae</taxon>
        <taxon>Eggerthella</taxon>
    </lineage>
</organism>